<accession>A0A6A4E0F7</accession>
<evidence type="ECO:0000256" key="1">
    <source>
        <dbReference type="SAM" id="MobiDB-lite"/>
    </source>
</evidence>
<evidence type="ECO:0000313" key="3">
    <source>
        <dbReference type="Proteomes" id="UP000434957"/>
    </source>
</evidence>
<name>A0A6A4E0F7_9STRA</name>
<dbReference type="AlphaFoldDB" id="A0A6A4E0F7"/>
<gene>
    <name evidence="2" type="ORF">PR003_g18945</name>
</gene>
<organism evidence="2 3">
    <name type="scientific">Phytophthora rubi</name>
    <dbReference type="NCBI Taxonomy" id="129364"/>
    <lineage>
        <taxon>Eukaryota</taxon>
        <taxon>Sar</taxon>
        <taxon>Stramenopiles</taxon>
        <taxon>Oomycota</taxon>
        <taxon>Peronosporomycetes</taxon>
        <taxon>Peronosporales</taxon>
        <taxon>Peronosporaceae</taxon>
        <taxon>Phytophthora</taxon>
    </lineage>
</organism>
<proteinExistence type="predicted"/>
<comment type="caution">
    <text evidence="2">The sequence shown here is derived from an EMBL/GenBank/DDBJ whole genome shotgun (WGS) entry which is preliminary data.</text>
</comment>
<keyword evidence="3" id="KW-1185">Reference proteome</keyword>
<feature type="region of interest" description="Disordered" evidence="1">
    <location>
        <begin position="1"/>
        <end position="26"/>
    </location>
</feature>
<protein>
    <submittedName>
        <fullName evidence="2">Uncharacterized protein</fullName>
    </submittedName>
</protein>
<dbReference type="Proteomes" id="UP000434957">
    <property type="component" value="Unassembled WGS sequence"/>
</dbReference>
<evidence type="ECO:0000313" key="2">
    <source>
        <dbReference type="EMBL" id="KAE9315599.1"/>
    </source>
</evidence>
<dbReference type="EMBL" id="QXFT01001557">
    <property type="protein sequence ID" value="KAE9315599.1"/>
    <property type="molecule type" value="Genomic_DNA"/>
</dbReference>
<feature type="region of interest" description="Disordered" evidence="1">
    <location>
        <begin position="106"/>
        <end position="132"/>
    </location>
</feature>
<sequence>MDEVPAGEEEVEGGPDAPLEEDDLPSSSCAERITIGADDTAVTGTDAPLLSVVAKRVAEYGTEEKGTAGIASSTWVLASANAQVDDDYLLMELAQELMVQELVQEPAQEPTEKMAQELTQKLGAEDFELGES</sequence>
<reference evidence="2 3" key="1">
    <citation type="submission" date="2018-08" db="EMBL/GenBank/DDBJ databases">
        <title>Genomic investigation of the strawberry pathogen Phytophthora fragariae indicates pathogenicity is determined by transcriptional variation in three key races.</title>
        <authorList>
            <person name="Adams T.M."/>
            <person name="Armitage A.D."/>
            <person name="Sobczyk M.K."/>
            <person name="Bates H.J."/>
            <person name="Dunwell J.M."/>
            <person name="Nellist C.F."/>
            <person name="Harrison R.J."/>
        </authorList>
    </citation>
    <scope>NUCLEOTIDE SEQUENCE [LARGE SCALE GENOMIC DNA]</scope>
    <source>
        <strain evidence="2 3">SCRP333</strain>
    </source>
</reference>
<feature type="compositionally biased region" description="Acidic residues" evidence="1">
    <location>
        <begin position="1"/>
        <end position="24"/>
    </location>
</feature>